<dbReference type="STRING" id="1851148.SMSP2_02011"/>
<evidence type="ECO:0000256" key="1">
    <source>
        <dbReference type="SAM" id="SignalP"/>
    </source>
</evidence>
<dbReference type="EMBL" id="CP019646">
    <property type="protein sequence ID" value="AQQ71634.1"/>
    <property type="molecule type" value="Genomic_DNA"/>
</dbReference>
<accession>A0A1Q2MG52</accession>
<dbReference type="KEGG" id="pbas:SMSP2_02011"/>
<keyword evidence="3" id="KW-1185">Reference proteome</keyword>
<organism evidence="2 3">
    <name type="scientific">Limihaloglobus sulfuriphilus</name>
    <dbReference type="NCBI Taxonomy" id="1851148"/>
    <lineage>
        <taxon>Bacteria</taxon>
        <taxon>Pseudomonadati</taxon>
        <taxon>Planctomycetota</taxon>
        <taxon>Phycisphaerae</taxon>
        <taxon>Sedimentisphaerales</taxon>
        <taxon>Sedimentisphaeraceae</taxon>
        <taxon>Limihaloglobus</taxon>
    </lineage>
</organism>
<sequence length="460" mass="52997" precursor="true">MIRISASLILVFCALFTVNSQAEMNYPEITIEPFPIMTWVPPALTAEQLGWYDDAGFNVMFIYPEEEAYQKMKKHWDGNWMVFKEWNTKGYNYKTMSDFHADDPKRIGFMLGDEPTTPEIEKYVEQYEYLRRRHPQDICIVNMFPSYVSETRLGSTFRQYVETYYEKLNPRYSSLDHYPCFRFNVDSPSFYHDLEIQRELSLKNNCKQFGFVQVYSSYKDRNVSGSDLAWQINSFLAYGCKGLWYFYFRHPVCGINELAQKEALSHKTEGLAINYNNGGMREEYYEPVFKFGSGVLDSNDQKGPRYDDAAAINKETLCWGKVLLELENIKVRHIRGFGESFVPVGTDEFAGNVGRFGAAEEYIAGVDARNNVLSMGYIVSYFEDKDNRPYVMIVNKRHGEYMSRDGGSLKTVVSFTDDVKNVYAVSNTTGREEQVSLNNSNACVEELGGGGAVLYRVETK</sequence>
<gene>
    <name evidence="2" type="ORF">SMSP2_02011</name>
</gene>
<evidence type="ECO:0000313" key="2">
    <source>
        <dbReference type="EMBL" id="AQQ71634.1"/>
    </source>
</evidence>
<keyword evidence="1" id="KW-0732">Signal</keyword>
<evidence type="ECO:0000313" key="3">
    <source>
        <dbReference type="Proteomes" id="UP000188181"/>
    </source>
</evidence>
<dbReference type="Proteomes" id="UP000188181">
    <property type="component" value="Chromosome"/>
</dbReference>
<protein>
    <recommendedName>
        <fullName evidence="4">Glycoside hydrolase family 42 N-terminal domain-containing protein</fullName>
    </recommendedName>
</protein>
<feature type="chain" id="PRO_5012410971" description="Glycoside hydrolase family 42 N-terminal domain-containing protein" evidence="1">
    <location>
        <begin position="23"/>
        <end position="460"/>
    </location>
</feature>
<dbReference type="AlphaFoldDB" id="A0A1Q2MG52"/>
<proteinExistence type="predicted"/>
<evidence type="ECO:0008006" key="4">
    <source>
        <dbReference type="Google" id="ProtNLM"/>
    </source>
</evidence>
<name>A0A1Q2MG52_9BACT</name>
<reference evidence="3" key="1">
    <citation type="submission" date="2017-02" db="EMBL/GenBank/DDBJ databases">
        <title>Comparative genomics and description of representatives of a novel lineage of planctomycetes thriving in anoxic sediments.</title>
        <authorList>
            <person name="Spring S."/>
            <person name="Bunk B."/>
            <person name="Sproer C."/>
        </authorList>
    </citation>
    <scope>NUCLEOTIDE SEQUENCE [LARGE SCALE GENOMIC DNA]</scope>
    <source>
        <strain evidence="3">SM-Chi-D1</strain>
    </source>
</reference>
<feature type="signal peptide" evidence="1">
    <location>
        <begin position="1"/>
        <end position="22"/>
    </location>
</feature>